<dbReference type="PRINTS" id="PR00598">
    <property type="entry name" value="HTHMARR"/>
</dbReference>
<dbReference type="OrthoDB" id="117723at2"/>
<dbReference type="GO" id="GO:0003700">
    <property type="term" value="F:DNA-binding transcription factor activity"/>
    <property type="evidence" value="ECO:0007669"/>
    <property type="project" value="InterPro"/>
</dbReference>
<dbReference type="EMBL" id="CP018839">
    <property type="protein sequence ID" value="APR04971.1"/>
    <property type="molecule type" value="Genomic_DNA"/>
</dbReference>
<dbReference type="AlphaFoldDB" id="A0A1H5S5A5"/>
<sequence>MGRSHSEPQAPLRADAITYGLLPELIGYRLRLAQIAIFRDFCVKVGEADITPTLFGVLVLIDANPGMKQTQLAEAIQLDRSSVVSVLDKLEARKLVERIRAPDNRRANALHLTAAGRELLHTLTPQVLDHERRLVSRLSAEEQAQLRTLLGRVVAGLQQNDELPLPTAP</sequence>
<dbReference type="GO" id="GO:0006950">
    <property type="term" value="P:response to stress"/>
    <property type="evidence" value="ECO:0007669"/>
    <property type="project" value="TreeGrafter"/>
</dbReference>
<keyword evidence="2" id="KW-1185">Reference proteome</keyword>
<dbReference type="InterPro" id="IPR039422">
    <property type="entry name" value="MarR/SlyA-like"/>
</dbReference>
<dbReference type="STRING" id="96773.Tchl_2128"/>
<dbReference type="KEGG" id="tcl:Tchl_2128"/>
<dbReference type="RefSeq" id="WP_075148391.1">
    <property type="nucleotide sequence ID" value="NZ_CP018839.1"/>
</dbReference>
<dbReference type="SMART" id="SM00347">
    <property type="entry name" value="HTH_MARR"/>
    <property type="match status" value="1"/>
</dbReference>
<organism evidence="1 2">
    <name type="scientific">Thauera chlorobenzoica</name>
    <dbReference type="NCBI Taxonomy" id="96773"/>
    <lineage>
        <taxon>Bacteria</taxon>
        <taxon>Pseudomonadati</taxon>
        <taxon>Pseudomonadota</taxon>
        <taxon>Betaproteobacteria</taxon>
        <taxon>Rhodocyclales</taxon>
        <taxon>Zoogloeaceae</taxon>
        <taxon>Thauera</taxon>
    </lineage>
</organism>
<dbReference type="PANTHER" id="PTHR33164">
    <property type="entry name" value="TRANSCRIPTIONAL REGULATOR, MARR FAMILY"/>
    <property type="match status" value="1"/>
</dbReference>
<proteinExistence type="predicted"/>
<dbReference type="SUPFAM" id="SSF46785">
    <property type="entry name" value="Winged helix' DNA-binding domain"/>
    <property type="match status" value="1"/>
</dbReference>
<dbReference type="PROSITE" id="PS50995">
    <property type="entry name" value="HTH_MARR_2"/>
    <property type="match status" value="1"/>
</dbReference>
<dbReference type="Pfam" id="PF01047">
    <property type="entry name" value="MarR"/>
    <property type="match status" value="1"/>
</dbReference>
<dbReference type="InterPro" id="IPR000835">
    <property type="entry name" value="HTH_MarR-typ"/>
</dbReference>
<accession>A0A1H5S5A5</accession>
<evidence type="ECO:0000313" key="1">
    <source>
        <dbReference type="EMBL" id="APR04971.1"/>
    </source>
</evidence>
<reference evidence="1 2" key="1">
    <citation type="submission" date="2016-12" db="EMBL/GenBank/DDBJ databases">
        <title>Complete genome sequence of Thauera chlorobenzoica, a Betaproteobacterium degrading haloaromatics anaerobically to CO2 and halides.</title>
        <authorList>
            <person name="Goris T."/>
            <person name="Mergelsberg M."/>
            <person name="Boll M."/>
        </authorList>
    </citation>
    <scope>NUCLEOTIDE SEQUENCE [LARGE SCALE GENOMIC DNA]</scope>
    <source>
        <strain evidence="1 2">3CB1</strain>
    </source>
</reference>
<dbReference type="Proteomes" id="UP000185739">
    <property type="component" value="Chromosome"/>
</dbReference>
<protein>
    <submittedName>
        <fullName evidence="1">Transcriptional regulator, MarR family</fullName>
    </submittedName>
</protein>
<dbReference type="Gene3D" id="1.10.10.10">
    <property type="entry name" value="Winged helix-like DNA-binding domain superfamily/Winged helix DNA-binding domain"/>
    <property type="match status" value="1"/>
</dbReference>
<dbReference type="InterPro" id="IPR036388">
    <property type="entry name" value="WH-like_DNA-bd_sf"/>
</dbReference>
<evidence type="ECO:0000313" key="2">
    <source>
        <dbReference type="Proteomes" id="UP000185739"/>
    </source>
</evidence>
<name>A0A1H5S5A5_9RHOO</name>
<dbReference type="InterPro" id="IPR036390">
    <property type="entry name" value="WH_DNA-bd_sf"/>
</dbReference>
<dbReference type="PANTHER" id="PTHR33164:SF95">
    <property type="entry name" value="TRANSCRIPTIONAL REGULATOR"/>
    <property type="match status" value="1"/>
</dbReference>
<gene>
    <name evidence="1" type="ORF">Tchl_2128</name>
</gene>